<dbReference type="Proteomes" id="UP000053647">
    <property type="component" value="Unassembled WGS sequence"/>
</dbReference>
<reference evidence="1 2" key="1">
    <citation type="submission" date="2014-06" db="EMBL/GenBank/DDBJ databases">
        <authorList>
            <consortium name="DOE Joint Genome Institute"/>
            <person name="Kuo A."/>
            <person name="Kohler A."/>
            <person name="Nagy L.G."/>
            <person name="Floudas D."/>
            <person name="Copeland A."/>
            <person name="Barry K.W."/>
            <person name="Cichocki N."/>
            <person name="Veneault-Fourrey C."/>
            <person name="LaButti K."/>
            <person name="Lindquist E.A."/>
            <person name="Lipzen A."/>
            <person name="Lundell T."/>
            <person name="Morin E."/>
            <person name="Murat C."/>
            <person name="Sun H."/>
            <person name="Tunlid A."/>
            <person name="Henrissat B."/>
            <person name="Grigoriev I.V."/>
            <person name="Hibbett D.S."/>
            <person name="Martin F."/>
            <person name="Nordberg H.P."/>
            <person name="Cantor M.N."/>
            <person name="Hua S.X."/>
        </authorList>
    </citation>
    <scope>NUCLEOTIDE SEQUENCE [LARGE SCALE GENOMIC DNA]</scope>
    <source>
        <strain evidence="1 2">ATCC 200175</strain>
    </source>
</reference>
<sequence>MPTCSDPYLTETHQHIWRALFDLTLNFGLYSAALMAEGSEGPVALLRRPKCAEGGNFKDATYNAAATALRPLYNNNGAIKTGKMVAYKWGTLKAVYNAIEVYHSRSGVHWDNTRGVDIQGVDTGSVWNVYIAQKGSSGHLVNTADNTQGDISGPPPIQITSPPTHADHPSSKCSFSTMFPDDGSSSMTSDSVLFLSSRPPVSTASTATSYHTTSHKCSKTSAAGSEAKAKESKMSPAIALLGMQGSILHLTETMKSTFMDPMVAVQKAMETLFLDAGLPEEHRRFMLSLFTSQANIAVVYTSIPDTPVELRRMYIMDLFNARSAPAAIPQ</sequence>
<accession>A0A0C9TZK6</accession>
<proteinExistence type="predicted"/>
<keyword evidence="2" id="KW-1185">Reference proteome</keyword>
<gene>
    <name evidence="1" type="ORF">PAXINDRAFT_14207</name>
</gene>
<protein>
    <submittedName>
        <fullName evidence="1">Uncharacterized protein</fullName>
    </submittedName>
</protein>
<evidence type="ECO:0000313" key="1">
    <source>
        <dbReference type="EMBL" id="KIJ12997.1"/>
    </source>
</evidence>
<dbReference type="AlphaFoldDB" id="A0A0C9TZK6"/>
<dbReference type="OrthoDB" id="2690769at2759"/>
<dbReference type="HOGENOM" id="CLU_066693_0_0_1"/>
<name>A0A0C9TZK6_PAXIN</name>
<dbReference type="EMBL" id="KN819357">
    <property type="protein sequence ID" value="KIJ12997.1"/>
    <property type="molecule type" value="Genomic_DNA"/>
</dbReference>
<organism evidence="1 2">
    <name type="scientific">Paxillus involutus ATCC 200175</name>
    <dbReference type="NCBI Taxonomy" id="664439"/>
    <lineage>
        <taxon>Eukaryota</taxon>
        <taxon>Fungi</taxon>
        <taxon>Dikarya</taxon>
        <taxon>Basidiomycota</taxon>
        <taxon>Agaricomycotina</taxon>
        <taxon>Agaricomycetes</taxon>
        <taxon>Agaricomycetidae</taxon>
        <taxon>Boletales</taxon>
        <taxon>Paxilineae</taxon>
        <taxon>Paxillaceae</taxon>
        <taxon>Paxillus</taxon>
    </lineage>
</organism>
<reference evidence="2" key="2">
    <citation type="submission" date="2015-01" db="EMBL/GenBank/DDBJ databases">
        <title>Evolutionary Origins and Diversification of the Mycorrhizal Mutualists.</title>
        <authorList>
            <consortium name="DOE Joint Genome Institute"/>
            <consortium name="Mycorrhizal Genomics Consortium"/>
            <person name="Kohler A."/>
            <person name="Kuo A."/>
            <person name="Nagy L.G."/>
            <person name="Floudas D."/>
            <person name="Copeland A."/>
            <person name="Barry K.W."/>
            <person name="Cichocki N."/>
            <person name="Veneault-Fourrey C."/>
            <person name="LaButti K."/>
            <person name="Lindquist E.A."/>
            <person name="Lipzen A."/>
            <person name="Lundell T."/>
            <person name="Morin E."/>
            <person name="Murat C."/>
            <person name="Riley R."/>
            <person name="Ohm R."/>
            <person name="Sun H."/>
            <person name="Tunlid A."/>
            <person name="Henrissat B."/>
            <person name="Grigoriev I.V."/>
            <person name="Hibbett D.S."/>
            <person name="Martin F."/>
        </authorList>
    </citation>
    <scope>NUCLEOTIDE SEQUENCE [LARGE SCALE GENOMIC DNA]</scope>
    <source>
        <strain evidence="2">ATCC 200175</strain>
    </source>
</reference>
<evidence type="ECO:0000313" key="2">
    <source>
        <dbReference type="Proteomes" id="UP000053647"/>
    </source>
</evidence>